<dbReference type="Proteomes" id="UP001458880">
    <property type="component" value="Unassembled WGS sequence"/>
</dbReference>
<organism evidence="1 2">
    <name type="scientific">Popillia japonica</name>
    <name type="common">Japanese beetle</name>
    <dbReference type="NCBI Taxonomy" id="7064"/>
    <lineage>
        <taxon>Eukaryota</taxon>
        <taxon>Metazoa</taxon>
        <taxon>Ecdysozoa</taxon>
        <taxon>Arthropoda</taxon>
        <taxon>Hexapoda</taxon>
        <taxon>Insecta</taxon>
        <taxon>Pterygota</taxon>
        <taxon>Neoptera</taxon>
        <taxon>Endopterygota</taxon>
        <taxon>Coleoptera</taxon>
        <taxon>Polyphaga</taxon>
        <taxon>Scarabaeiformia</taxon>
        <taxon>Scarabaeidae</taxon>
        <taxon>Rutelinae</taxon>
        <taxon>Popillia</taxon>
    </lineage>
</organism>
<reference evidence="1 2" key="1">
    <citation type="journal article" date="2024" name="BMC Genomics">
        <title>De novo assembly and annotation of Popillia japonica's genome with initial clues to its potential as an invasive pest.</title>
        <authorList>
            <person name="Cucini C."/>
            <person name="Boschi S."/>
            <person name="Funari R."/>
            <person name="Cardaioli E."/>
            <person name="Iannotti N."/>
            <person name="Marturano G."/>
            <person name="Paoli F."/>
            <person name="Bruttini M."/>
            <person name="Carapelli A."/>
            <person name="Frati F."/>
            <person name="Nardi F."/>
        </authorList>
    </citation>
    <scope>NUCLEOTIDE SEQUENCE [LARGE SCALE GENOMIC DNA]</scope>
    <source>
        <strain evidence="1">DMR45628</strain>
    </source>
</reference>
<gene>
    <name evidence="1" type="ORF">QE152_g1888</name>
</gene>
<sequence length="106" mass="11821">MSITFNTHTCIGYTGGMCAPYWKGGASGPNQTADRQSNCVRRVEHVFSFHLQLRGKSIASRDSGSKKRGALRVLVIRRLPLKLQLFGRDRLITSCPSFHEVGRCLI</sequence>
<accession>A0AAW1N157</accession>
<dbReference type="EMBL" id="JASPKY010000012">
    <property type="protein sequence ID" value="KAK9753618.1"/>
    <property type="molecule type" value="Genomic_DNA"/>
</dbReference>
<name>A0AAW1N157_POPJA</name>
<dbReference type="AlphaFoldDB" id="A0AAW1N157"/>
<protein>
    <submittedName>
        <fullName evidence="1">Uncharacterized protein</fullName>
    </submittedName>
</protein>
<evidence type="ECO:0000313" key="2">
    <source>
        <dbReference type="Proteomes" id="UP001458880"/>
    </source>
</evidence>
<keyword evidence="2" id="KW-1185">Reference proteome</keyword>
<comment type="caution">
    <text evidence="1">The sequence shown here is derived from an EMBL/GenBank/DDBJ whole genome shotgun (WGS) entry which is preliminary data.</text>
</comment>
<proteinExistence type="predicted"/>
<evidence type="ECO:0000313" key="1">
    <source>
        <dbReference type="EMBL" id="KAK9753618.1"/>
    </source>
</evidence>